<sequence>MTAITAIKGRVDVRFKDSLIRSYIAYTVILDPPAPILVAVRLVGARVLSFLYKALRTYGDGVSSSKGDDSGIGGKVVRVVRRVIAAQYSLRLYAEARRRGGRPYAYPLVKRLLVGFFKLDKNPTTSHAASAAYKL</sequence>
<accession>A0ABR1L182</accession>
<protein>
    <submittedName>
        <fullName evidence="1">Uncharacterized protein</fullName>
    </submittedName>
</protein>
<keyword evidence="2" id="KW-1185">Reference proteome</keyword>
<dbReference type="Proteomes" id="UP001363622">
    <property type="component" value="Unassembled WGS sequence"/>
</dbReference>
<evidence type="ECO:0000313" key="2">
    <source>
        <dbReference type="Proteomes" id="UP001363622"/>
    </source>
</evidence>
<organism evidence="1 2">
    <name type="scientific">Phyllosticta citriasiana</name>
    <dbReference type="NCBI Taxonomy" id="595635"/>
    <lineage>
        <taxon>Eukaryota</taxon>
        <taxon>Fungi</taxon>
        <taxon>Dikarya</taxon>
        <taxon>Ascomycota</taxon>
        <taxon>Pezizomycotina</taxon>
        <taxon>Dothideomycetes</taxon>
        <taxon>Dothideomycetes incertae sedis</taxon>
        <taxon>Botryosphaeriales</taxon>
        <taxon>Phyllostictaceae</taxon>
        <taxon>Phyllosticta</taxon>
    </lineage>
</organism>
<comment type="caution">
    <text evidence="1">The sequence shown here is derived from an EMBL/GenBank/DDBJ whole genome shotgun (WGS) entry which is preliminary data.</text>
</comment>
<reference evidence="1 2" key="1">
    <citation type="submission" date="2024-04" db="EMBL/GenBank/DDBJ databases">
        <title>Phyllosticta paracitricarpa is synonymous to the EU quarantine fungus P. citricarpa based on phylogenomic analyses.</title>
        <authorList>
            <consortium name="Lawrence Berkeley National Laboratory"/>
            <person name="Van Ingen-Buijs V.A."/>
            <person name="Van Westerhoven A.C."/>
            <person name="Haridas S."/>
            <person name="Skiadas P."/>
            <person name="Martin F."/>
            <person name="Groenewald J.Z."/>
            <person name="Crous P.W."/>
            <person name="Seidl M.F."/>
        </authorList>
    </citation>
    <scope>NUCLEOTIDE SEQUENCE [LARGE SCALE GENOMIC DNA]</scope>
    <source>
        <strain evidence="1 2">CBS 123371</strain>
    </source>
</reference>
<gene>
    <name evidence="1" type="ORF">IWZ03DRAFT_357025</name>
</gene>
<evidence type="ECO:0000313" key="1">
    <source>
        <dbReference type="EMBL" id="KAK7524853.1"/>
    </source>
</evidence>
<proteinExistence type="predicted"/>
<dbReference type="EMBL" id="JBBPHU010000001">
    <property type="protein sequence ID" value="KAK7524853.1"/>
    <property type="molecule type" value="Genomic_DNA"/>
</dbReference>
<name>A0ABR1L182_9PEZI</name>